<comment type="caution">
    <text evidence="2">The sequence shown here is derived from an EMBL/GenBank/DDBJ whole genome shotgun (WGS) entry which is preliminary data.</text>
</comment>
<dbReference type="Proteomes" id="UP000789390">
    <property type="component" value="Unassembled WGS sequence"/>
</dbReference>
<sequence length="195" mass="22240">MEFKLSVPSSPFHARFFRLGFRIIATIGLLIGIITVFWQIRSHVDKTQFDVDWSFELEICFGIYGLFLASTSYYLGEIHASSWAQFHVVISSIGIVLDLVLLGHHATSTIKISMHSSGGYPNIENDFFMISIAIFQAGNNSAAIFLCRKLLDHEYRTREIRFKRETTPEPNDDDETCTSLLKKPETVESDNKRII</sequence>
<evidence type="ECO:0000313" key="3">
    <source>
        <dbReference type="Proteomes" id="UP000789390"/>
    </source>
</evidence>
<dbReference type="OrthoDB" id="6368774at2759"/>
<feature type="transmembrane region" description="Helical" evidence="1">
    <location>
        <begin position="21"/>
        <end position="41"/>
    </location>
</feature>
<organism evidence="2 3">
    <name type="scientific">Daphnia galeata</name>
    <dbReference type="NCBI Taxonomy" id="27404"/>
    <lineage>
        <taxon>Eukaryota</taxon>
        <taxon>Metazoa</taxon>
        <taxon>Ecdysozoa</taxon>
        <taxon>Arthropoda</taxon>
        <taxon>Crustacea</taxon>
        <taxon>Branchiopoda</taxon>
        <taxon>Diplostraca</taxon>
        <taxon>Cladocera</taxon>
        <taxon>Anomopoda</taxon>
        <taxon>Daphniidae</taxon>
        <taxon>Daphnia</taxon>
    </lineage>
</organism>
<keyword evidence="3" id="KW-1185">Reference proteome</keyword>
<feature type="transmembrane region" description="Helical" evidence="1">
    <location>
        <begin position="53"/>
        <end position="76"/>
    </location>
</feature>
<evidence type="ECO:0000313" key="2">
    <source>
        <dbReference type="EMBL" id="CAH0106626.1"/>
    </source>
</evidence>
<name>A0A8J2W5Y9_9CRUS</name>
<dbReference type="EMBL" id="CAKKLH010000224">
    <property type="protein sequence ID" value="CAH0106626.1"/>
    <property type="molecule type" value="Genomic_DNA"/>
</dbReference>
<gene>
    <name evidence="2" type="ORF">DGAL_LOCUS9783</name>
</gene>
<evidence type="ECO:0000256" key="1">
    <source>
        <dbReference type="SAM" id="Phobius"/>
    </source>
</evidence>
<keyword evidence="1" id="KW-0472">Membrane</keyword>
<feature type="transmembrane region" description="Helical" evidence="1">
    <location>
        <begin position="127"/>
        <end position="151"/>
    </location>
</feature>
<accession>A0A8J2W5Y9</accession>
<reference evidence="2" key="1">
    <citation type="submission" date="2021-11" db="EMBL/GenBank/DDBJ databases">
        <authorList>
            <person name="Schell T."/>
        </authorList>
    </citation>
    <scope>NUCLEOTIDE SEQUENCE</scope>
    <source>
        <strain evidence="2">M5</strain>
    </source>
</reference>
<dbReference type="AlphaFoldDB" id="A0A8J2W5Y9"/>
<keyword evidence="1" id="KW-1133">Transmembrane helix</keyword>
<protein>
    <submittedName>
        <fullName evidence="2">Uncharacterized protein</fullName>
    </submittedName>
</protein>
<feature type="transmembrane region" description="Helical" evidence="1">
    <location>
        <begin position="88"/>
        <end position="107"/>
    </location>
</feature>
<keyword evidence="1" id="KW-0812">Transmembrane</keyword>
<proteinExistence type="predicted"/>